<reference evidence="1 2" key="1">
    <citation type="submission" date="2015-01" db="EMBL/GenBank/DDBJ databases">
        <title>Evolution of Trichinella species and genotypes.</title>
        <authorList>
            <person name="Korhonen P.K."/>
            <person name="Edoardo P."/>
            <person name="Giuseppe L.R."/>
            <person name="Gasser R.B."/>
        </authorList>
    </citation>
    <scope>NUCLEOTIDE SEQUENCE [LARGE SCALE GENOMIC DNA]</scope>
    <source>
        <strain evidence="1">ISS13</strain>
    </source>
</reference>
<accession>A0A0V1EQJ3</accession>
<evidence type="ECO:0000313" key="1">
    <source>
        <dbReference type="EMBL" id="KRY76006.1"/>
    </source>
</evidence>
<gene>
    <name evidence="1" type="ORF">T4A_11476</name>
</gene>
<sequence>MKIEWFSVVVGQTYKLLYQSRLYSSIKLPSLQSMIHWTLWKKDAFANAKKMNNGQGKGNGRDVLLTESMF</sequence>
<protein>
    <submittedName>
        <fullName evidence="1">Uncharacterized protein</fullName>
    </submittedName>
</protein>
<organism evidence="1 2">
    <name type="scientific">Trichinella pseudospiralis</name>
    <name type="common">Parasitic roundworm</name>
    <dbReference type="NCBI Taxonomy" id="6337"/>
    <lineage>
        <taxon>Eukaryota</taxon>
        <taxon>Metazoa</taxon>
        <taxon>Ecdysozoa</taxon>
        <taxon>Nematoda</taxon>
        <taxon>Enoplea</taxon>
        <taxon>Dorylaimia</taxon>
        <taxon>Trichinellida</taxon>
        <taxon>Trichinellidae</taxon>
        <taxon>Trichinella</taxon>
    </lineage>
</organism>
<name>A0A0V1EQJ3_TRIPS</name>
<dbReference type="AlphaFoldDB" id="A0A0V1EQJ3"/>
<dbReference type="EMBL" id="JYDR01000014">
    <property type="protein sequence ID" value="KRY76006.1"/>
    <property type="molecule type" value="Genomic_DNA"/>
</dbReference>
<comment type="caution">
    <text evidence="1">The sequence shown here is derived from an EMBL/GenBank/DDBJ whole genome shotgun (WGS) entry which is preliminary data.</text>
</comment>
<proteinExistence type="predicted"/>
<evidence type="ECO:0000313" key="2">
    <source>
        <dbReference type="Proteomes" id="UP000054632"/>
    </source>
</evidence>
<dbReference type="Proteomes" id="UP000054632">
    <property type="component" value="Unassembled WGS sequence"/>
</dbReference>